<sequence>MGVGKKRVFFEEVMDEKSTYSRMIHGSEPYNNLVRIIGVVKGGAYGHGSVIISHHLKSIGVERLAVGIVDEGIHLRKHHVKGPIHVLGNIQSWEMHDCLRYNLIPNVSDETAILGMVDALNNLKTSKGDVDGNIDYESEVPQGSVNIKIDTGLFRNGCYPDDFPKLMKVKYQESTKADGSKKRLSDVVAEAKTYESANQANKPIVDTSRNTDRTSHRHMILKREAGTCH</sequence>
<reference evidence="7" key="1">
    <citation type="journal article" date="2023" name="Mol. Biol. Evol.">
        <title>Third-Generation Sequencing Reveals the Adaptive Role of the Epigenome in Three Deep-Sea Polychaetes.</title>
        <authorList>
            <person name="Perez M."/>
            <person name="Aroh O."/>
            <person name="Sun Y."/>
            <person name="Lan Y."/>
            <person name="Juniper S.K."/>
            <person name="Young C.R."/>
            <person name="Angers B."/>
            <person name="Qian P.Y."/>
        </authorList>
    </citation>
    <scope>NUCLEOTIDE SEQUENCE</scope>
    <source>
        <strain evidence="7">P08H-3</strain>
    </source>
</reference>
<dbReference type="EMBL" id="JAODUP010000079">
    <property type="protein sequence ID" value="KAK2163435.1"/>
    <property type="molecule type" value="Genomic_DNA"/>
</dbReference>
<dbReference type="Pfam" id="PF01168">
    <property type="entry name" value="Ala_racemase_N"/>
    <property type="match status" value="1"/>
</dbReference>
<gene>
    <name evidence="7" type="ORF">LSH36_79g02035</name>
</gene>
<evidence type="ECO:0000313" key="8">
    <source>
        <dbReference type="Proteomes" id="UP001208570"/>
    </source>
</evidence>
<evidence type="ECO:0000256" key="3">
    <source>
        <dbReference type="ARBA" id="ARBA00023235"/>
    </source>
</evidence>
<evidence type="ECO:0000256" key="1">
    <source>
        <dbReference type="ARBA" id="ARBA00001933"/>
    </source>
</evidence>
<feature type="domain" description="Alanine racemase N-terminal" evidence="6">
    <location>
        <begin position="34"/>
        <end position="168"/>
    </location>
</feature>
<feature type="modified residue" description="N6-(pyridoxal phosphate)lysine" evidence="4">
    <location>
        <position position="41"/>
    </location>
</feature>
<feature type="region of interest" description="Disordered" evidence="5">
    <location>
        <begin position="205"/>
        <end position="229"/>
    </location>
</feature>
<protein>
    <recommendedName>
        <fullName evidence="6">Alanine racemase N-terminal domain-containing protein</fullName>
    </recommendedName>
</protein>
<dbReference type="SUPFAM" id="SSF51419">
    <property type="entry name" value="PLP-binding barrel"/>
    <property type="match status" value="1"/>
</dbReference>
<evidence type="ECO:0000256" key="5">
    <source>
        <dbReference type="SAM" id="MobiDB-lite"/>
    </source>
</evidence>
<dbReference type="PANTHER" id="PTHR30511:SF0">
    <property type="entry name" value="ALANINE RACEMASE, CATABOLIC-RELATED"/>
    <property type="match status" value="1"/>
</dbReference>
<comment type="caution">
    <text evidence="7">The sequence shown here is derived from an EMBL/GenBank/DDBJ whole genome shotgun (WGS) entry which is preliminary data.</text>
</comment>
<proteinExistence type="predicted"/>
<evidence type="ECO:0000313" key="7">
    <source>
        <dbReference type="EMBL" id="KAK2163435.1"/>
    </source>
</evidence>
<keyword evidence="8" id="KW-1185">Reference proteome</keyword>
<dbReference type="InterPro" id="IPR029066">
    <property type="entry name" value="PLP-binding_barrel"/>
</dbReference>
<dbReference type="Proteomes" id="UP001208570">
    <property type="component" value="Unassembled WGS sequence"/>
</dbReference>
<dbReference type="InterPro" id="IPR000821">
    <property type="entry name" value="Ala_racemase"/>
</dbReference>
<comment type="cofactor">
    <cofactor evidence="1 4">
        <name>pyridoxal 5'-phosphate</name>
        <dbReference type="ChEBI" id="CHEBI:597326"/>
    </cofactor>
</comment>
<dbReference type="GO" id="GO:0008784">
    <property type="term" value="F:alanine racemase activity"/>
    <property type="evidence" value="ECO:0007669"/>
    <property type="project" value="InterPro"/>
</dbReference>
<evidence type="ECO:0000256" key="2">
    <source>
        <dbReference type="ARBA" id="ARBA00022898"/>
    </source>
</evidence>
<accession>A0AAD9NB06</accession>
<evidence type="ECO:0000259" key="6">
    <source>
        <dbReference type="Pfam" id="PF01168"/>
    </source>
</evidence>
<keyword evidence="3" id="KW-0413">Isomerase</keyword>
<dbReference type="PANTHER" id="PTHR30511">
    <property type="entry name" value="ALANINE RACEMASE"/>
    <property type="match status" value="1"/>
</dbReference>
<organism evidence="7 8">
    <name type="scientific">Paralvinella palmiformis</name>
    <dbReference type="NCBI Taxonomy" id="53620"/>
    <lineage>
        <taxon>Eukaryota</taxon>
        <taxon>Metazoa</taxon>
        <taxon>Spiralia</taxon>
        <taxon>Lophotrochozoa</taxon>
        <taxon>Annelida</taxon>
        <taxon>Polychaeta</taxon>
        <taxon>Sedentaria</taxon>
        <taxon>Canalipalpata</taxon>
        <taxon>Terebellida</taxon>
        <taxon>Terebelliformia</taxon>
        <taxon>Alvinellidae</taxon>
        <taxon>Paralvinella</taxon>
    </lineage>
</organism>
<dbReference type="GO" id="GO:0030170">
    <property type="term" value="F:pyridoxal phosphate binding"/>
    <property type="evidence" value="ECO:0007669"/>
    <property type="project" value="TreeGrafter"/>
</dbReference>
<dbReference type="GO" id="GO:0005829">
    <property type="term" value="C:cytosol"/>
    <property type="evidence" value="ECO:0007669"/>
    <property type="project" value="TreeGrafter"/>
</dbReference>
<dbReference type="Gene3D" id="3.20.20.10">
    <property type="entry name" value="Alanine racemase"/>
    <property type="match status" value="1"/>
</dbReference>
<evidence type="ECO:0000256" key="4">
    <source>
        <dbReference type="PIRSR" id="PIRSR600821-50"/>
    </source>
</evidence>
<dbReference type="GO" id="GO:0006522">
    <property type="term" value="P:alanine metabolic process"/>
    <property type="evidence" value="ECO:0007669"/>
    <property type="project" value="InterPro"/>
</dbReference>
<dbReference type="AlphaFoldDB" id="A0AAD9NB06"/>
<dbReference type="PRINTS" id="PR00992">
    <property type="entry name" value="ALARACEMASE"/>
</dbReference>
<keyword evidence="2 4" id="KW-0663">Pyridoxal phosphate</keyword>
<dbReference type="InterPro" id="IPR001608">
    <property type="entry name" value="Ala_racemase_N"/>
</dbReference>
<name>A0AAD9NB06_9ANNE</name>